<comment type="subcellular location">
    <subcellularLocation>
        <location evidence="1">Membrane</location>
        <topology evidence="1">Multi-pass membrane protein</topology>
    </subcellularLocation>
</comment>
<dbReference type="RefSeq" id="WP_269922345.1">
    <property type="nucleotide sequence ID" value="NZ_JAMKBI010000008.1"/>
</dbReference>
<sequence>MNRLDNPKILSALSYFSVLFAPFLLPIIVYFISQDSDVKYHAKKSLISHIIPVILLIILFISVFTSFTPIASGFNEQPSLWMAAGPLILIAIYMLVYLIVMIWNIVQGIKVLR</sequence>
<dbReference type="AlphaFoldDB" id="A0A9X3LAL4"/>
<evidence type="ECO:0000256" key="2">
    <source>
        <dbReference type="ARBA" id="ARBA00022692"/>
    </source>
</evidence>
<evidence type="ECO:0000256" key="3">
    <source>
        <dbReference type="ARBA" id="ARBA00022989"/>
    </source>
</evidence>
<dbReference type="EMBL" id="JAMKBI010000008">
    <property type="protein sequence ID" value="MCZ8534115.1"/>
    <property type="molecule type" value="Genomic_DNA"/>
</dbReference>
<feature type="transmembrane region" description="Helical" evidence="5">
    <location>
        <begin position="53"/>
        <end position="74"/>
    </location>
</feature>
<reference evidence="6" key="1">
    <citation type="submission" date="2022-05" db="EMBL/GenBank/DDBJ databases">
        <authorList>
            <person name="Colautti A."/>
            <person name="Iacumin L."/>
        </authorList>
    </citation>
    <scope>NUCLEOTIDE SEQUENCE</scope>
    <source>
        <strain evidence="6">DSM 30747</strain>
    </source>
</reference>
<keyword evidence="3 5" id="KW-1133">Transmembrane helix</keyword>
<dbReference type="Proteomes" id="UP001152172">
    <property type="component" value="Unassembled WGS sequence"/>
</dbReference>
<keyword evidence="7" id="KW-1185">Reference proteome</keyword>
<feature type="transmembrane region" description="Helical" evidence="5">
    <location>
        <begin position="12"/>
        <end position="32"/>
    </location>
</feature>
<feature type="transmembrane region" description="Helical" evidence="5">
    <location>
        <begin position="80"/>
        <end position="106"/>
    </location>
</feature>
<dbReference type="Pfam" id="PF09685">
    <property type="entry name" value="MamF_MmsF"/>
    <property type="match status" value="1"/>
</dbReference>
<name>A0A9X3LAL4_9BACI</name>
<evidence type="ECO:0000256" key="5">
    <source>
        <dbReference type="SAM" id="Phobius"/>
    </source>
</evidence>
<keyword evidence="2 5" id="KW-0812">Transmembrane</keyword>
<proteinExistence type="predicted"/>
<evidence type="ECO:0000256" key="4">
    <source>
        <dbReference type="ARBA" id="ARBA00023136"/>
    </source>
</evidence>
<dbReference type="InterPro" id="IPR019109">
    <property type="entry name" value="MamF_MmsF"/>
</dbReference>
<protein>
    <submittedName>
        <fullName evidence="6">DUF4870 domain-containing protein</fullName>
    </submittedName>
</protein>
<accession>A0A9X3LAL4</accession>
<gene>
    <name evidence="6" type="ORF">M9R61_12405</name>
</gene>
<evidence type="ECO:0000313" key="6">
    <source>
        <dbReference type="EMBL" id="MCZ8534115.1"/>
    </source>
</evidence>
<organism evidence="6 7">
    <name type="scientific">Psychrobacillus psychrodurans</name>
    <dbReference type="NCBI Taxonomy" id="126157"/>
    <lineage>
        <taxon>Bacteria</taxon>
        <taxon>Bacillati</taxon>
        <taxon>Bacillota</taxon>
        <taxon>Bacilli</taxon>
        <taxon>Bacillales</taxon>
        <taxon>Bacillaceae</taxon>
        <taxon>Psychrobacillus</taxon>
    </lineage>
</organism>
<evidence type="ECO:0000256" key="1">
    <source>
        <dbReference type="ARBA" id="ARBA00004141"/>
    </source>
</evidence>
<comment type="caution">
    <text evidence="6">The sequence shown here is derived from an EMBL/GenBank/DDBJ whole genome shotgun (WGS) entry which is preliminary data.</text>
</comment>
<keyword evidence="4 5" id="KW-0472">Membrane</keyword>
<evidence type="ECO:0000313" key="7">
    <source>
        <dbReference type="Proteomes" id="UP001152172"/>
    </source>
</evidence>